<keyword evidence="1" id="KW-1133">Transmembrane helix</keyword>
<organism evidence="2 3">
    <name type="scientific">Natrinema ejinorense</name>
    <dbReference type="NCBI Taxonomy" id="373386"/>
    <lineage>
        <taxon>Archaea</taxon>
        <taxon>Methanobacteriati</taxon>
        <taxon>Methanobacteriota</taxon>
        <taxon>Stenosarchaea group</taxon>
        <taxon>Halobacteria</taxon>
        <taxon>Halobacteriales</taxon>
        <taxon>Natrialbaceae</taxon>
        <taxon>Natrinema</taxon>
    </lineage>
</organism>
<evidence type="ECO:0000256" key="1">
    <source>
        <dbReference type="SAM" id="Phobius"/>
    </source>
</evidence>
<name>A0A2A5QV19_9EURY</name>
<dbReference type="AlphaFoldDB" id="A0A2A5QV19"/>
<dbReference type="RefSeq" id="WP_097379656.1">
    <property type="nucleotide sequence ID" value="NZ_NXNI01000001.1"/>
</dbReference>
<sequence length="75" mass="8049">MSNVSESAASESTATKSRQVARVLNLSILFVGIGLYAAIGFAMHYVALFSEHQTTYFVVGTAIGVIGLLLWIVTR</sequence>
<gene>
    <name evidence="2" type="ORF">CP557_09415</name>
</gene>
<keyword evidence="3" id="KW-1185">Reference proteome</keyword>
<dbReference type="Proteomes" id="UP000219689">
    <property type="component" value="Unassembled WGS sequence"/>
</dbReference>
<evidence type="ECO:0000313" key="3">
    <source>
        <dbReference type="Proteomes" id="UP000219689"/>
    </source>
</evidence>
<dbReference type="OrthoDB" id="375072at2157"/>
<feature type="transmembrane region" description="Helical" evidence="1">
    <location>
        <begin position="54"/>
        <end position="73"/>
    </location>
</feature>
<keyword evidence="1" id="KW-0812">Transmembrane</keyword>
<protein>
    <submittedName>
        <fullName evidence="2">Uncharacterized protein</fullName>
    </submittedName>
</protein>
<evidence type="ECO:0000313" key="2">
    <source>
        <dbReference type="EMBL" id="PCR90708.1"/>
    </source>
</evidence>
<comment type="caution">
    <text evidence="2">The sequence shown here is derived from an EMBL/GenBank/DDBJ whole genome shotgun (WGS) entry which is preliminary data.</text>
</comment>
<proteinExistence type="predicted"/>
<reference evidence="2 3" key="1">
    <citation type="submission" date="2017-09" db="EMBL/GenBank/DDBJ databases">
        <title>Genome sequences of Natrinema ejinorence JCM 13890T.</title>
        <authorList>
            <person name="Roh S.W."/>
            <person name="Kim Y.B."/>
            <person name="Kim J.Y."/>
        </authorList>
    </citation>
    <scope>NUCLEOTIDE SEQUENCE [LARGE SCALE GENOMIC DNA]</scope>
    <source>
        <strain evidence="2 3">JCM 13890</strain>
    </source>
</reference>
<dbReference type="EMBL" id="NXNI01000001">
    <property type="protein sequence ID" value="PCR90708.1"/>
    <property type="molecule type" value="Genomic_DNA"/>
</dbReference>
<feature type="transmembrane region" description="Helical" evidence="1">
    <location>
        <begin position="26"/>
        <end position="48"/>
    </location>
</feature>
<keyword evidence="1" id="KW-0472">Membrane</keyword>
<accession>A0A2A5QV19</accession>